<evidence type="ECO:0000313" key="10">
    <source>
        <dbReference type="EMBL" id="MFC4361631.1"/>
    </source>
</evidence>
<keyword evidence="3" id="KW-0808">Transferase</keyword>
<feature type="transmembrane region" description="Helical" evidence="8">
    <location>
        <begin position="15"/>
        <end position="33"/>
    </location>
</feature>
<reference evidence="11" key="1">
    <citation type="journal article" date="2019" name="Int. J. Syst. Evol. Microbiol.">
        <title>The Global Catalogue of Microorganisms (GCM) 10K type strain sequencing project: providing services to taxonomists for standard genome sequencing and annotation.</title>
        <authorList>
            <consortium name="The Broad Institute Genomics Platform"/>
            <consortium name="The Broad Institute Genome Sequencing Center for Infectious Disease"/>
            <person name="Wu L."/>
            <person name="Ma J."/>
        </authorList>
    </citation>
    <scope>NUCLEOTIDE SEQUENCE [LARGE SCALE GENOMIC DNA]</scope>
    <source>
        <strain evidence="11">CECT 8570</strain>
    </source>
</reference>
<evidence type="ECO:0000256" key="5">
    <source>
        <dbReference type="ARBA" id="ARBA00022777"/>
    </source>
</evidence>
<protein>
    <recommendedName>
        <fullName evidence="2">histidine kinase</fullName>
        <ecNumber evidence="2">2.7.13.3</ecNumber>
    </recommendedName>
</protein>
<dbReference type="PANTHER" id="PTHR43065">
    <property type="entry name" value="SENSOR HISTIDINE KINASE"/>
    <property type="match status" value="1"/>
</dbReference>
<keyword evidence="8" id="KW-1133">Transmembrane helix</keyword>
<dbReference type="InterPro" id="IPR003594">
    <property type="entry name" value="HATPase_dom"/>
</dbReference>
<dbReference type="InterPro" id="IPR004358">
    <property type="entry name" value="Sig_transdc_His_kin-like_C"/>
</dbReference>
<keyword evidence="7" id="KW-0902">Two-component regulatory system</keyword>
<accession>A0ABV8V2J5</accession>
<evidence type="ECO:0000256" key="4">
    <source>
        <dbReference type="ARBA" id="ARBA00022741"/>
    </source>
</evidence>
<evidence type="ECO:0000256" key="7">
    <source>
        <dbReference type="ARBA" id="ARBA00023012"/>
    </source>
</evidence>
<dbReference type="EMBL" id="JBHSCX010000003">
    <property type="protein sequence ID" value="MFC4361631.1"/>
    <property type="molecule type" value="Genomic_DNA"/>
</dbReference>
<dbReference type="InterPro" id="IPR005467">
    <property type="entry name" value="His_kinase_dom"/>
</dbReference>
<dbReference type="GO" id="GO:0016301">
    <property type="term" value="F:kinase activity"/>
    <property type="evidence" value="ECO:0007669"/>
    <property type="project" value="UniProtKB-KW"/>
</dbReference>
<dbReference type="PANTHER" id="PTHR43065:SF46">
    <property type="entry name" value="C4-DICARBOXYLATE TRANSPORT SENSOR PROTEIN DCTB"/>
    <property type="match status" value="1"/>
</dbReference>
<keyword evidence="4" id="KW-0547">Nucleotide-binding</keyword>
<dbReference type="Pfam" id="PF02518">
    <property type="entry name" value="HATPase_c"/>
    <property type="match status" value="1"/>
</dbReference>
<keyword evidence="5 10" id="KW-0418">Kinase</keyword>
<evidence type="ECO:0000259" key="9">
    <source>
        <dbReference type="PROSITE" id="PS50109"/>
    </source>
</evidence>
<dbReference type="PROSITE" id="PS50109">
    <property type="entry name" value="HIS_KIN"/>
    <property type="match status" value="1"/>
</dbReference>
<evidence type="ECO:0000256" key="8">
    <source>
        <dbReference type="SAM" id="Phobius"/>
    </source>
</evidence>
<dbReference type="SMART" id="SM00387">
    <property type="entry name" value="HATPase_c"/>
    <property type="match status" value="1"/>
</dbReference>
<comment type="caution">
    <text evidence="10">The sequence shown here is derived from an EMBL/GenBank/DDBJ whole genome shotgun (WGS) entry which is preliminary data.</text>
</comment>
<evidence type="ECO:0000256" key="3">
    <source>
        <dbReference type="ARBA" id="ARBA00022679"/>
    </source>
</evidence>
<dbReference type="Proteomes" id="UP001595840">
    <property type="component" value="Unassembled WGS sequence"/>
</dbReference>
<comment type="catalytic activity">
    <reaction evidence="1">
        <text>ATP + protein L-histidine = ADP + protein N-phospho-L-histidine.</text>
        <dbReference type="EC" id="2.7.13.3"/>
    </reaction>
</comment>
<evidence type="ECO:0000256" key="1">
    <source>
        <dbReference type="ARBA" id="ARBA00000085"/>
    </source>
</evidence>
<gene>
    <name evidence="10" type="ORF">ACFOX3_04910</name>
</gene>
<dbReference type="RefSeq" id="WP_290259431.1">
    <property type="nucleotide sequence ID" value="NZ_JAUFQG010000004.1"/>
</dbReference>
<keyword evidence="11" id="KW-1185">Reference proteome</keyword>
<keyword evidence="8" id="KW-0472">Membrane</keyword>
<name>A0ABV8V2J5_9GAMM</name>
<dbReference type="EC" id="2.7.13.3" evidence="2"/>
<keyword evidence="6" id="KW-0067">ATP-binding</keyword>
<evidence type="ECO:0000313" key="11">
    <source>
        <dbReference type="Proteomes" id="UP001595840"/>
    </source>
</evidence>
<keyword evidence="8" id="KW-0812">Transmembrane</keyword>
<proteinExistence type="predicted"/>
<evidence type="ECO:0000256" key="2">
    <source>
        <dbReference type="ARBA" id="ARBA00012438"/>
    </source>
</evidence>
<dbReference type="PRINTS" id="PR00344">
    <property type="entry name" value="BCTRLSENSOR"/>
</dbReference>
<feature type="domain" description="Histidine kinase" evidence="9">
    <location>
        <begin position="231"/>
        <end position="454"/>
    </location>
</feature>
<dbReference type="Gene3D" id="3.30.565.10">
    <property type="entry name" value="Histidine kinase-like ATPase, C-terminal domain"/>
    <property type="match status" value="1"/>
</dbReference>
<sequence>MASNEQSATFLPLNVKLRVTLLALTLWLALWLWQLPGYWGATLFALALSLWQIWRLEQSINQERQRFQQFLVALKQGNSNNFISQDSTLSDELLEAYQQVSQALNAQKTDQATQLRYYQTLVETSPVPLFSLAEDNHLRLHNHAARQLLPNLTRSQELKQFGLPFATSITALQPGQRQLLLFDDGTEQRQLMAQMTCLNIGQESEKLFSLLDIQRELEAAQLQAWQDLVRVLTHEMMNSITPIASLAKSAHDLVQHMQATTPTPNEDLHDLQDATNTVARRADGLMEFVQRYRSLTLLPEPKIQTFSVLNLFQRCLSIIQPTLNVKNTTCTIQCQPENLTLAADPHLLEQVIINLLRNAQQALDQNNTQSGAIRMQASINNKREIALTICDNGPGFESTRLSDIFLPFYTTKPQGAGIGLALARQIMTVHGGSITANNAAEGGARFTLIFNRQTCA</sequence>
<dbReference type="InterPro" id="IPR036890">
    <property type="entry name" value="HATPase_C_sf"/>
</dbReference>
<dbReference type="SUPFAM" id="SSF55874">
    <property type="entry name" value="ATPase domain of HSP90 chaperone/DNA topoisomerase II/histidine kinase"/>
    <property type="match status" value="1"/>
</dbReference>
<organism evidence="10 11">
    <name type="scientific">Simiduia curdlanivorans</name>
    <dbReference type="NCBI Taxonomy" id="1492769"/>
    <lineage>
        <taxon>Bacteria</taxon>
        <taxon>Pseudomonadati</taxon>
        <taxon>Pseudomonadota</taxon>
        <taxon>Gammaproteobacteria</taxon>
        <taxon>Cellvibrionales</taxon>
        <taxon>Cellvibrionaceae</taxon>
        <taxon>Simiduia</taxon>
    </lineage>
</organism>
<evidence type="ECO:0000256" key="6">
    <source>
        <dbReference type="ARBA" id="ARBA00022840"/>
    </source>
</evidence>